<evidence type="ECO:0000313" key="2">
    <source>
        <dbReference type="EMBL" id="TLX44968.1"/>
    </source>
</evidence>
<feature type="transmembrane region" description="Helical" evidence="1">
    <location>
        <begin position="39"/>
        <end position="59"/>
    </location>
</feature>
<sequence>MAEENVDYSKVRATVWSVITSIGYLAQVAWANCPRWAKFGLVGMVLGFMAFGPAGAGIAAFGSAIGVKLFVLTGVLGSGLSGFVKAKKSDKS</sequence>
<protein>
    <submittedName>
        <fullName evidence="2">Uncharacterized protein</fullName>
    </submittedName>
</protein>
<dbReference type="RefSeq" id="WP_138397594.1">
    <property type="nucleotide sequence ID" value="NZ_JBAFVI010000004.1"/>
</dbReference>
<evidence type="ECO:0000256" key="1">
    <source>
        <dbReference type="SAM" id="Phobius"/>
    </source>
</evidence>
<dbReference type="Proteomes" id="UP000305131">
    <property type="component" value="Unassembled WGS sequence"/>
</dbReference>
<comment type="caution">
    <text evidence="2">The sequence shown here is derived from an EMBL/GenBank/DDBJ whole genome shotgun (WGS) entry which is preliminary data.</text>
</comment>
<dbReference type="EMBL" id="VAUP01000002">
    <property type="protein sequence ID" value="TLX44968.1"/>
    <property type="molecule type" value="Genomic_DNA"/>
</dbReference>
<proteinExistence type="predicted"/>
<feature type="transmembrane region" description="Helical" evidence="1">
    <location>
        <begin position="13"/>
        <end position="32"/>
    </location>
</feature>
<dbReference type="AlphaFoldDB" id="A0A6C1KKX3"/>
<accession>A0A6C1KKX3</accession>
<gene>
    <name evidence="2" type="ORF">FBQ73_00625</name>
</gene>
<feature type="transmembrane region" description="Helical" evidence="1">
    <location>
        <begin position="65"/>
        <end position="84"/>
    </location>
</feature>
<keyword evidence="1" id="KW-0472">Membrane</keyword>
<name>A0A6C1KKX3_XANAU</name>
<keyword evidence="1" id="KW-0812">Transmembrane</keyword>
<reference evidence="2 3" key="1">
    <citation type="submission" date="2019-05" db="EMBL/GenBank/DDBJ databases">
        <authorList>
            <person name="Zhou X."/>
        </authorList>
    </citation>
    <scope>NUCLEOTIDE SEQUENCE [LARGE SCALE GENOMIC DNA]</scope>
    <source>
        <strain evidence="2 3">DSM 432</strain>
    </source>
</reference>
<dbReference type="GeneID" id="95771967"/>
<keyword evidence="1" id="KW-1133">Transmembrane helix</keyword>
<organism evidence="2 3">
    <name type="scientific">Xanthobacter autotrophicus</name>
    <dbReference type="NCBI Taxonomy" id="280"/>
    <lineage>
        <taxon>Bacteria</taxon>
        <taxon>Pseudomonadati</taxon>
        <taxon>Pseudomonadota</taxon>
        <taxon>Alphaproteobacteria</taxon>
        <taxon>Hyphomicrobiales</taxon>
        <taxon>Xanthobacteraceae</taxon>
        <taxon>Xanthobacter</taxon>
    </lineage>
</organism>
<evidence type="ECO:0000313" key="3">
    <source>
        <dbReference type="Proteomes" id="UP000305131"/>
    </source>
</evidence>